<dbReference type="EMBL" id="WAAO01000002">
    <property type="protein sequence ID" value="KAB1864098.1"/>
    <property type="molecule type" value="Genomic_DNA"/>
</dbReference>
<gene>
    <name evidence="3" type="ORF">F6A08_08110</name>
</gene>
<dbReference type="GeneID" id="77476411"/>
<keyword evidence="2" id="KW-1133">Transmembrane helix</keyword>
<feature type="region of interest" description="Disordered" evidence="1">
    <location>
        <begin position="13"/>
        <end position="53"/>
    </location>
</feature>
<accession>A0ABQ6V3Z7</accession>
<comment type="caution">
    <text evidence="3">The sequence shown here is derived from an EMBL/GenBank/DDBJ whole genome shotgun (WGS) entry which is preliminary data.</text>
</comment>
<evidence type="ECO:0000256" key="2">
    <source>
        <dbReference type="SAM" id="Phobius"/>
    </source>
</evidence>
<organism evidence="3 4">
    <name type="scientific">Microbacterium algeriense</name>
    <dbReference type="NCBI Taxonomy" id="2615184"/>
    <lineage>
        <taxon>Bacteria</taxon>
        <taxon>Bacillati</taxon>
        <taxon>Actinomycetota</taxon>
        <taxon>Actinomycetes</taxon>
        <taxon>Micrococcales</taxon>
        <taxon>Microbacteriaceae</taxon>
        <taxon>Microbacterium</taxon>
    </lineage>
</organism>
<evidence type="ECO:0000313" key="4">
    <source>
        <dbReference type="Proteomes" id="UP000478836"/>
    </source>
</evidence>
<reference evidence="4" key="1">
    <citation type="submission" date="2019-09" db="EMBL/GenBank/DDBJ databases">
        <title>Whole genome sequencing of Microbacterium maritypicum.</title>
        <authorList>
            <person name="Lenchi N."/>
        </authorList>
    </citation>
    <scope>NUCLEOTIDE SEQUENCE [LARGE SCALE GENOMIC DNA]</scope>
    <source>
        <strain evidence="4">G1</strain>
    </source>
</reference>
<proteinExistence type="predicted"/>
<keyword evidence="2" id="KW-0812">Transmembrane</keyword>
<name>A0ABQ6V3Z7_9MICO</name>
<protein>
    <submittedName>
        <fullName evidence="3">Cation-transporting ATPase</fullName>
    </submittedName>
</protein>
<dbReference type="RefSeq" id="WP_151459204.1">
    <property type="nucleotide sequence ID" value="NZ_WAAO01000002.1"/>
</dbReference>
<evidence type="ECO:0000256" key="1">
    <source>
        <dbReference type="SAM" id="MobiDB-lite"/>
    </source>
</evidence>
<feature type="transmembrane region" description="Helical" evidence="2">
    <location>
        <begin position="138"/>
        <end position="165"/>
    </location>
</feature>
<feature type="compositionally biased region" description="Basic and acidic residues" evidence="1">
    <location>
        <begin position="97"/>
        <end position="107"/>
    </location>
</feature>
<evidence type="ECO:0000313" key="3">
    <source>
        <dbReference type="EMBL" id="KAB1864098.1"/>
    </source>
</evidence>
<keyword evidence="2" id="KW-0472">Membrane</keyword>
<sequence length="247" mass="24502">MGKLSRLIGLASEALDKGAGTGRSGAAPAPRSADPYAPPPAGASRARQAPSEADRAAIARYDYLLQTADPQRIEQIHREAFARLSPAQRSLVEARMREELPSHERPRSSSPDDLARAAGRAEAMTPGRMRGLLSRVRGAGVGGAAVAAGGAAVGILGVVAGGAVLSTVAGPILEQAAGIGVDFGALAEGVDIESLAAGVDVDALSGGAEGLVGSAGEAVSGLGDAASGWGDRLGDLGVPGLGDLFGR</sequence>
<feature type="region of interest" description="Disordered" evidence="1">
    <location>
        <begin position="97"/>
        <end position="121"/>
    </location>
</feature>
<dbReference type="Proteomes" id="UP000478836">
    <property type="component" value="Unassembled WGS sequence"/>
</dbReference>
<keyword evidence="4" id="KW-1185">Reference proteome</keyword>